<name>A0ABD2KEP8_9BILA</name>
<dbReference type="EMBL" id="JBICBT010000781">
    <property type="protein sequence ID" value="KAL3101415.1"/>
    <property type="molecule type" value="Genomic_DNA"/>
</dbReference>
<sequence length="100" mass="11028">MNNVINLIKQINGASDATEMQNFASKLCTILSHSNSAAVTISVQHNGSDQSPQSVVISSVHLPLSIMWWCANCDATSRRRCVPAPPPLKDFSLNSYWKWP</sequence>
<dbReference type="AlphaFoldDB" id="A0ABD2KEP8"/>
<organism evidence="1 2">
    <name type="scientific">Heterodera trifolii</name>
    <dbReference type="NCBI Taxonomy" id="157864"/>
    <lineage>
        <taxon>Eukaryota</taxon>
        <taxon>Metazoa</taxon>
        <taxon>Ecdysozoa</taxon>
        <taxon>Nematoda</taxon>
        <taxon>Chromadorea</taxon>
        <taxon>Rhabditida</taxon>
        <taxon>Tylenchina</taxon>
        <taxon>Tylenchomorpha</taxon>
        <taxon>Tylenchoidea</taxon>
        <taxon>Heteroderidae</taxon>
        <taxon>Heteroderinae</taxon>
        <taxon>Heterodera</taxon>
    </lineage>
</organism>
<keyword evidence="2" id="KW-1185">Reference proteome</keyword>
<evidence type="ECO:0000313" key="1">
    <source>
        <dbReference type="EMBL" id="KAL3101415.1"/>
    </source>
</evidence>
<reference evidence="1 2" key="1">
    <citation type="submission" date="2024-10" db="EMBL/GenBank/DDBJ databases">
        <authorList>
            <person name="Kim D."/>
        </authorList>
    </citation>
    <scope>NUCLEOTIDE SEQUENCE [LARGE SCALE GENOMIC DNA]</scope>
    <source>
        <strain evidence="1">BH-2024</strain>
    </source>
</reference>
<dbReference type="Proteomes" id="UP001620626">
    <property type="component" value="Unassembled WGS sequence"/>
</dbReference>
<evidence type="ECO:0000313" key="2">
    <source>
        <dbReference type="Proteomes" id="UP001620626"/>
    </source>
</evidence>
<proteinExistence type="predicted"/>
<comment type="caution">
    <text evidence="1">The sequence shown here is derived from an EMBL/GenBank/DDBJ whole genome shotgun (WGS) entry which is preliminary data.</text>
</comment>
<gene>
    <name evidence="1" type="ORF">niasHT_025397</name>
</gene>
<protein>
    <submittedName>
        <fullName evidence="1">Uncharacterized protein</fullName>
    </submittedName>
</protein>
<accession>A0ABD2KEP8</accession>